<dbReference type="EMBL" id="BAAAOS010000020">
    <property type="protein sequence ID" value="GAA1578238.1"/>
    <property type="molecule type" value="Genomic_DNA"/>
</dbReference>
<comment type="caution">
    <text evidence="1">The sequence shown here is derived from an EMBL/GenBank/DDBJ whole genome shotgun (WGS) entry which is preliminary data.</text>
</comment>
<dbReference type="PANTHER" id="PTHR39217">
    <property type="match status" value="1"/>
</dbReference>
<proteinExistence type="predicted"/>
<dbReference type="Proteomes" id="UP001500393">
    <property type="component" value="Unassembled WGS sequence"/>
</dbReference>
<dbReference type="Gene3D" id="3.30.1490.20">
    <property type="entry name" value="ATP-grasp fold, A domain"/>
    <property type="match status" value="1"/>
</dbReference>
<organism evidence="1 2">
    <name type="scientific">Kribbella sancticallisti</name>
    <dbReference type="NCBI Taxonomy" id="460087"/>
    <lineage>
        <taxon>Bacteria</taxon>
        <taxon>Bacillati</taxon>
        <taxon>Actinomycetota</taxon>
        <taxon>Actinomycetes</taxon>
        <taxon>Propionibacteriales</taxon>
        <taxon>Kribbellaceae</taxon>
        <taxon>Kribbella</taxon>
    </lineage>
</organism>
<evidence type="ECO:0000313" key="2">
    <source>
        <dbReference type="Proteomes" id="UP001500393"/>
    </source>
</evidence>
<dbReference type="Gene3D" id="3.40.50.20">
    <property type="match status" value="1"/>
</dbReference>
<protein>
    <submittedName>
        <fullName evidence="1">ATP-grasp domain protein</fullName>
    </submittedName>
</protein>
<reference evidence="1 2" key="1">
    <citation type="journal article" date="2019" name="Int. J. Syst. Evol. Microbiol.">
        <title>The Global Catalogue of Microorganisms (GCM) 10K type strain sequencing project: providing services to taxonomists for standard genome sequencing and annotation.</title>
        <authorList>
            <consortium name="The Broad Institute Genomics Platform"/>
            <consortium name="The Broad Institute Genome Sequencing Center for Infectious Disease"/>
            <person name="Wu L."/>
            <person name="Ma J."/>
        </authorList>
    </citation>
    <scope>NUCLEOTIDE SEQUENCE [LARGE SCALE GENOMIC DNA]</scope>
    <source>
        <strain evidence="1 2">JCM 14969</strain>
    </source>
</reference>
<dbReference type="InterPro" id="IPR013815">
    <property type="entry name" value="ATP_grasp_subdomain_1"/>
</dbReference>
<keyword evidence="2" id="KW-1185">Reference proteome</keyword>
<dbReference type="PANTHER" id="PTHR39217:SF1">
    <property type="entry name" value="GLUTATHIONE SYNTHETASE"/>
    <property type="match status" value="1"/>
</dbReference>
<name>A0ABN2DL97_9ACTN</name>
<dbReference type="Gene3D" id="3.30.470.20">
    <property type="entry name" value="ATP-grasp fold, B domain"/>
    <property type="match status" value="1"/>
</dbReference>
<accession>A0ABN2DL97</accession>
<dbReference type="SUPFAM" id="SSF56059">
    <property type="entry name" value="Glutathione synthetase ATP-binding domain-like"/>
    <property type="match status" value="1"/>
</dbReference>
<dbReference type="InterPro" id="IPR053191">
    <property type="entry name" value="DcsG_Biosynth_Enzyme"/>
</dbReference>
<sequence>MTNCRGAPTLIRVSPRIALANSADHAQLHSHDLPLAAALRTAGFDPVAEVWTDPSVDWSSYDAVVLRSVWDYHVRYLEFVEWLGQLDKAGVPVLNETDLVCWNADKSYLLELRERGVAIVPSQVAAGACLREVVGGLDGQEIVIKPTVSATARHTIRGTAGSDELSRAMDDLPDAVYLVQPFLKEIQSEGEWSVIYLDGELSHTVLKRPAAGDYRVQDDFGGTAELVEPPAAVLEGAAAALAAANARRAPVYARVDGIVSNGRFLLMELELIEPYLFLPLVPDAADRFAAAIAGRLS</sequence>
<gene>
    <name evidence="1" type="ORF">GCM10009789_34630</name>
</gene>
<evidence type="ECO:0000313" key="1">
    <source>
        <dbReference type="EMBL" id="GAA1578238.1"/>
    </source>
</evidence>